<evidence type="ECO:0000313" key="2">
    <source>
        <dbReference type="EMBL" id="MBB6214935.1"/>
    </source>
</evidence>
<keyword evidence="1" id="KW-0472">Membrane</keyword>
<feature type="transmembrane region" description="Helical" evidence="1">
    <location>
        <begin position="63"/>
        <end position="82"/>
    </location>
</feature>
<evidence type="ECO:0000313" key="3">
    <source>
        <dbReference type="Proteomes" id="UP000579281"/>
    </source>
</evidence>
<dbReference type="PANTHER" id="PTHR40031:SF1">
    <property type="entry name" value="MEMBRANE-BOUND METAL-DEPENDENT HYDROLASE"/>
    <property type="match status" value="1"/>
</dbReference>
<name>A0A841KXR5_9FIRM</name>
<sequence>MDPVTHGVIGLAISAFSGNPVALSNPVSLGCAIGAMAPDIDVIGKVWGDYVYLKHHRGISHSIPALVGLAAIITGGLSFFYYDFPTLQVFLWTFIGCLSHTIFDILNSYGAKLFMPFTRKKSKVSILMLYDPVVTLLAFLLIFNKQSTTWFYLLISIVFMVYLYSRWLMKQRAMQLVEKHYSHGYKIINIEILPALMAFYKWDFIVNTNSHNIVGQINMINQKISERKKFKRPDQETVELFEDTNIGKYFKEFSTNYHVLRFNEGEHIVLKSIDLRYFLRNNFMHHATAVYDREQNIIHSFFHPYKIHRRILVTEVE</sequence>
<feature type="transmembrane region" description="Helical" evidence="1">
    <location>
        <begin position="126"/>
        <end position="143"/>
    </location>
</feature>
<dbReference type="PANTHER" id="PTHR40031">
    <property type="entry name" value="HYPOTHETICAL MEMBRANE SPANNING PROTEIN"/>
    <property type="match status" value="1"/>
</dbReference>
<gene>
    <name evidence="2" type="ORF">HNQ80_001020</name>
</gene>
<keyword evidence="3" id="KW-1185">Reference proteome</keyword>
<reference evidence="2 3" key="1">
    <citation type="submission" date="2020-08" db="EMBL/GenBank/DDBJ databases">
        <title>Genomic Encyclopedia of Type Strains, Phase IV (KMG-IV): sequencing the most valuable type-strain genomes for metagenomic binning, comparative biology and taxonomic classification.</title>
        <authorList>
            <person name="Goeker M."/>
        </authorList>
    </citation>
    <scope>NUCLEOTIDE SEQUENCE [LARGE SCALE GENOMIC DNA]</scope>
    <source>
        <strain evidence="2 3">DSM 103526</strain>
    </source>
</reference>
<dbReference type="RefSeq" id="WP_184308768.1">
    <property type="nucleotide sequence ID" value="NZ_JACHEN010000004.1"/>
</dbReference>
<organism evidence="2 3">
    <name type="scientific">Anaerosolibacter carboniphilus</name>
    <dbReference type="NCBI Taxonomy" id="1417629"/>
    <lineage>
        <taxon>Bacteria</taxon>
        <taxon>Bacillati</taxon>
        <taxon>Bacillota</taxon>
        <taxon>Clostridia</taxon>
        <taxon>Peptostreptococcales</taxon>
        <taxon>Thermotaleaceae</taxon>
        <taxon>Anaerosolibacter</taxon>
    </lineage>
</organism>
<keyword evidence="1" id="KW-0812">Transmembrane</keyword>
<dbReference type="AlphaFoldDB" id="A0A841KXR5"/>
<dbReference type="EMBL" id="JACHEN010000004">
    <property type="protein sequence ID" value="MBB6214935.1"/>
    <property type="molecule type" value="Genomic_DNA"/>
</dbReference>
<feature type="transmembrane region" description="Helical" evidence="1">
    <location>
        <begin position="149"/>
        <end position="169"/>
    </location>
</feature>
<dbReference type="Proteomes" id="UP000579281">
    <property type="component" value="Unassembled WGS sequence"/>
</dbReference>
<accession>A0A841KXR5</accession>
<dbReference type="InterPro" id="IPR053170">
    <property type="entry name" value="Transcription_regulator"/>
</dbReference>
<evidence type="ECO:0000256" key="1">
    <source>
        <dbReference type="SAM" id="Phobius"/>
    </source>
</evidence>
<dbReference type="Pfam" id="PF04307">
    <property type="entry name" value="YdjM"/>
    <property type="match status" value="1"/>
</dbReference>
<proteinExistence type="predicted"/>
<keyword evidence="1" id="KW-1133">Transmembrane helix</keyword>
<dbReference type="InterPro" id="IPR007404">
    <property type="entry name" value="YdjM-like"/>
</dbReference>
<comment type="caution">
    <text evidence="2">The sequence shown here is derived from an EMBL/GenBank/DDBJ whole genome shotgun (WGS) entry which is preliminary data.</text>
</comment>
<feature type="transmembrane region" description="Helical" evidence="1">
    <location>
        <begin position="88"/>
        <end position="106"/>
    </location>
</feature>
<protein>
    <submittedName>
        <fullName evidence="2">Inner membrane protein</fullName>
    </submittedName>
</protein>